<feature type="compositionally biased region" description="Polar residues" evidence="1">
    <location>
        <begin position="11"/>
        <end position="30"/>
    </location>
</feature>
<evidence type="ECO:0008006" key="5">
    <source>
        <dbReference type="Google" id="ProtNLM"/>
    </source>
</evidence>
<reference evidence="3 4" key="1">
    <citation type="submission" date="2019-06" db="EMBL/GenBank/DDBJ databases">
        <title>Whole genome sequence for Rhodospirillaceae sp. R148.</title>
        <authorList>
            <person name="Wang G."/>
        </authorList>
    </citation>
    <scope>NUCLEOTIDE SEQUENCE [LARGE SCALE GENOMIC DNA]</scope>
    <source>
        <strain evidence="3 4">R148</strain>
    </source>
</reference>
<accession>A0A545T5K8</accession>
<dbReference type="InterPro" id="IPR036249">
    <property type="entry name" value="Thioredoxin-like_sf"/>
</dbReference>
<dbReference type="OrthoDB" id="6165525at2"/>
<dbReference type="SUPFAM" id="SSF52833">
    <property type="entry name" value="Thioredoxin-like"/>
    <property type="match status" value="1"/>
</dbReference>
<evidence type="ECO:0000313" key="4">
    <source>
        <dbReference type="Proteomes" id="UP000315252"/>
    </source>
</evidence>
<feature type="transmembrane region" description="Helical" evidence="2">
    <location>
        <begin position="41"/>
        <end position="60"/>
    </location>
</feature>
<proteinExistence type="predicted"/>
<sequence length="174" mass="18798">MKRKKHKTKPAGSQKTAPTNSAGTNAGNASKRSRREAMRRFGEWGLLGAVIAGGGIYAIGHVSATISELDLTKLGNGMPTIVQIHDPNCPRCVELQGETRDALAKFDGELQYLVANIRSEKGRDFAQEHGVGHVTLILFDGKGRKRDVLVGNNSSATLTREFRRLLRSSSAANS</sequence>
<dbReference type="Proteomes" id="UP000315252">
    <property type="component" value="Unassembled WGS sequence"/>
</dbReference>
<organism evidence="3 4">
    <name type="scientific">Denitrobaculum tricleocarpae</name>
    <dbReference type="NCBI Taxonomy" id="2591009"/>
    <lineage>
        <taxon>Bacteria</taxon>
        <taxon>Pseudomonadati</taxon>
        <taxon>Pseudomonadota</taxon>
        <taxon>Alphaproteobacteria</taxon>
        <taxon>Rhodospirillales</taxon>
        <taxon>Rhodospirillaceae</taxon>
        <taxon>Denitrobaculum</taxon>
    </lineage>
</organism>
<dbReference type="AlphaFoldDB" id="A0A545T5K8"/>
<evidence type="ECO:0000256" key="1">
    <source>
        <dbReference type="SAM" id="MobiDB-lite"/>
    </source>
</evidence>
<keyword evidence="2" id="KW-1133">Transmembrane helix</keyword>
<keyword evidence="2" id="KW-0472">Membrane</keyword>
<comment type="caution">
    <text evidence="3">The sequence shown here is derived from an EMBL/GenBank/DDBJ whole genome shotgun (WGS) entry which is preliminary data.</text>
</comment>
<protein>
    <recommendedName>
        <fullName evidence="5">Thioredoxin family protein</fullName>
    </recommendedName>
</protein>
<dbReference type="EMBL" id="VHSH01000012">
    <property type="protein sequence ID" value="TQV72465.1"/>
    <property type="molecule type" value="Genomic_DNA"/>
</dbReference>
<evidence type="ECO:0000256" key="2">
    <source>
        <dbReference type="SAM" id="Phobius"/>
    </source>
</evidence>
<dbReference type="Gene3D" id="3.40.30.10">
    <property type="entry name" value="Glutaredoxin"/>
    <property type="match status" value="1"/>
</dbReference>
<name>A0A545T5K8_9PROT</name>
<keyword evidence="4" id="KW-1185">Reference proteome</keyword>
<dbReference type="RefSeq" id="WP_142899312.1">
    <property type="nucleotide sequence ID" value="NZ_ML660063.1"/>
</dbReference>
<feature type="region of interest" description="Disordered" evidence="1">
    <location>
        <begin position="1"/>
        <end position="35"/>
    </location>
</feature>
<evidence type="ECO:0000313" key="3">
    <source>
        <dbReference type="EMBL" id="TQV72465.1"/>
    </source>
</evidence>
<gene>
    <name evidence="3" type="ORF">FKG95_25685</name>
</gene>
<keyword evidence="2" id="KW-0812">Transmembrane</keyword>